<evidence type="ECO:0000313" key="1">
    <source>
        <dbReference type="EMBL" id="KAJ8995978.1"/>
    </source>
</evidence>
<comment type="caution">
    <text evidence="1">The sequence shown here is derived from an EMBL/GenBank/DDBJ whole genome shotgun (WGS) entry which is preliminary data.</text>
</comment>
<reference evidence="1" key="1">
    <citation type="submission" date="2023-01" db="EMBL/GenBank/DDBJ databases">
        <title>Exophiala dermititidis isolated from Cystic Fibrosis Patient.</title>
        <authorList>
            <person name="Kurbessoian T."/>
            <person name="Crocker A."/>
            <person name="Murante D."/>
            <person name="Hogan D.A."/>
            <person name="Stajich J.E."/>
        </authorList>
    </citation>
    <scope>NUCLEOTIDE SEQUENCE</scope>
    <source>
        <strain evidence="1">Ex8</strain>
    </source>
</reference>
<sequence length="99" mass="10806">MAAEQVTTPVPVNLQDRVSVFTAEIINLFANQCVGPKFTPPVDWRRAGCGCGCEMCLQVDSFLGKSSQEEFPISAGNEDGVRDLTDRLPDIDQGIDQVF</sequence>
<accession>A0AAN6F3C5</accession>
<name>A0AAN6F3C5_EXODE</name>
<dbReference type="AlphaFoldDB" id="A0AAN6F3C5"/>
<organism evidence="1 2">
    <name type="scientific">Exophiala dermatitidis</name>
    <name type="common">Black yeast-like fungus</name>
    <name type="synonym">Wangiella dermatitidis</name>
    <dbReference type="NCBI Taxonomy" id="5970"/>
    <lineage>
        <taxon>Eukaryota</taxon>
        <taxon>Fungi</taxon>
        <taxon>Dikarya</taxon>
        <taxon>Ascomycota</taxon>
        <taxon>Pezizomycotina</taxon>
        <taxon>Eurotiomycetes</taxon>
        <taxon>Chaetothyriomycetidae</taxon>
        <taxon>Chaetothyriales</taxon>
        <taxon>Herpotrichiellaceae</taxon>
        <taxon>Exophiala</taxon>
    </lineage>
</organism>
<protein>
    <submittedName>
        <fullName evidence="1">Uncharacterized protein</fullName>
    </submittedName>
</protein>
<dbReference type="EMBL" id="JAJGCB010000001">
    <property type="protein sequence ID" value="KAJ8995978.1"/>
    <property type="molecule type" value="Genomic_DNA"/>
</dbReference>
<gene>
    <name evidence="1" type="ORF">HRR80_000725</name>
</gene>
<proteinExistence type="predicted"/>
<evidence type="ECO:0000313" key="2">
    <source>
        <dbReference type="Proteomes" id="UP001161757"/>
    </source>
</evidence>
<dbReference type="Proteomes" id="UP001161757">
    <property type="component" value="Unassembled WGS sequence"/>
</dbReference>